<keyword evidence="4" id="KW-1185">Reference proteome</keyword>
<evidence type="ECO:0000313" key="4">
    <source>
        <dbReference type="Proteomes" id="UP000294835"/>
    </source>
</evidence>
<feature type="signal peptide" evidence="1">
    <location>
        <begin position="1"/>
        <end position="22"/>
    </location>
</feature>
<evidence type="ECO:0000256" key="1">
    <source>
        <dbReference type="SAM" id="SignalP"/>
    </source>
</evidence>
<proteinExistence type="predicted"/>
<evidence type="ECO:0000313" key="3">
    <source>
        <dbReference type="EMBL" id="TCP41827.1"/>
    </source>
</evidence>
<evidence type="ECO:0000259" key="2">
    <source>
        <dbReference type="Pfam" id="PF03886"/>
    </source>
</evidence>
<dbReference type="EMBL" id="SLXP01000004">
    <property type="protein sequence ID" value="TCP41827.1"/>
    <property type="molecule type" value="Genomic_DNA"/>
</dbReference>
<reference evidence="3 4" key="1">
    <citation type="submission" date="2019-03" db="EMBL/GenBank/DDBJ databases">
        <title>Genomic Encyclopedia of Type Strains, Phase IV (KMG-IV): sequencing the most valuable type-strain genomes for metagenomic binning, comparative biology and taxonomic classification.</title>
        <authorList>
            <person name="Goeker M."/>
        </authorList>
    </citation>
    <scope>NUCLEOTIDE SEQUENCE [LARGE SCALE GENOMIC DNA]</scope>
    <source>
        <strain evidence="3 4">DSM 18063</strain>
    </source>
</reference>
<feature type="chain" id="PRO_5020253315" description="ABC-type transport auxiliary lipoprotein component domain-containing protein" evidence="1">
    <location>
        <begin position="23"/>
        <end position="185"/>
    </location>
</feature>
<dbReference type="Gene3D" id="3.40.50.10610">
    <property type="entry name" value="ABC-type transport auxiliary lipoprotein component"/>
    <property type="match status" value="1"/>
</dbReference>
<dbReference type="Proteomes" id="UP000294835">
    <property type="component" value="Unassembled WGS sequence"/>
</dbReference>
<name>A0A4R2Q058_9RHOB</name>
<protein>
    <recommendedName>
        <fullName evidence="2">ABC-type transport auxiliary lipoprotein component domain-containing protein</fullName>
    </recommendedName>
</protein>
<dbReference type="RefSeq" id="WP_132461759.1">
    <property type="nucleotide sequence ID" value="NZ_SLXP01000004.1"/>
</dbReference>
<dbReference type="AlphaFoldDB" id="A0A4R2Q058"/>
<keyword evidence="1" id="KW-0732">Signal</keyword>
<accession>A0A4R2Q058</accession>
<organism evidence="3 4">
    <name type="scientific">Rhodovulum marinum</name>
    <dbReference type="NCBI Taxonomy" id="320662"/>
    <lineage>
        <taxon>Bacteria</taxon>
        <taxon>Pseudomonadati</taxon>
        <taxon>Pseudomonadota</taxon>
        <taxon>Alphaproteobacteria</taxon>
        <taxon>Rhodobacterales</taxon>
        <taxon>Paracoccaceae</taxon>
        <taxon>Rhodovulum</taxon>
    </lineage>
</organism>
<dbReference type="SUPFAM" id="SSF159594">
    <property type="entry name" value="XCC0632-like"/>
    <property type="match status" value="1"/>
</dbReference>
<sequence length="185" mass="19280">MNYAPLALAALLAACSASPARYTVPEVEVAGPRVPSIYGTVALREVALPAYAASEEIHFRGPDGALASAPDVLWADDPTRAITGDLARALGRITGATVAAEPWPFFDRPAATVEIRVSDMLAEADGRFRLTGQYFVAPETGRRTRSGSFALEAPIAAPGGPAPIAAARGQAVRDLATLIARDGLR</sequence>
<dbReference type="OrthoDB" id="7858211at2"/>
<comment type="caution">
    <text evidence="3">The sequence shown here is derived from an EMBL/GenBank/DDBJ whole genome shotgun (WGS) entry which is preliminary data.</text>
</comment>
<dbReference type="Pfam" id="PF03886">
    <property type="entry name" value="ABC_trans_aux"/>
    <property type="match status" value="1"/>
</dbReference>
<dbReference type="InterPro" id="IPR005586">
    <property type="entry name" value="ABC_trans_aux"/>
</dbReference>
<feature type="domain" description="ABC-type transport auxiliary lipoprotein component" evidence="2">
    <location>
        <begin position="22"/>
        <end position="180"/>
    </location>
</feature>
<gene>
    <name evidence="3" type="ORF">EV662_104171</name>
</gene>